<dbReference type="InterPro" id="IPR008979">
    <property type="entry name" value="Galactose-bd-like_sf"/>
</dbReference>
<comment type="similarity">
    <text evidence="1">Belongs to the CIA30 family.</text>
</comment>
<evidence type="ECO:0000313" key="4">
    <source>
        <dbReference type="Proteomes" id="UP000032544"/>
    </source>
</evidence>
<evidence type="ECO:0000313" key="3">
    <source>
        <dbReference type="EMBL" id="KJF44222.1"/>
    </source>
</evidence>
<organism evidence="3 4">
    <name type="scientific">Draconibacterium sediminis</name>
    <dbReference type="NCBI Taxonomy" id="1544798"/>
    <lineage>
        <taxon>Bacteria</taxon>
        <taxon>Pseudomonadati</taxon>
        <taxon>Bacteroidota</taxon>
        <taxon>Bacteroidia</taxon>
        <taxon>Marinilabiliales</taxon>
        <taxon>Prolixibacteraceae</taxon>
        <taxon>Draconibacterium</taxon>
    </lineage>
</organism>
<name>A0A0D8JBF5_9BACT</name>
<dbReference type="EMBL" id="JRHC01000001">
    <property type="protein sequence ID" value="KJF44222.1"/>
    <property type="molecule type" value="Genomic_DNA"/>
</dbReference>
<dbReference type="InterPro" id="IPR013857">
    <property type="entry name" value="NADH-UbQ_OxRdtase-assoc_prot30"/>
</dbReference>
<keyword evidence="4" id="KW-1185">Reference proteome</keyword>
<comment type="caution">
    <text evidence="3">The sequence shown here is derived from an EMBL/GenBank/DDBJ whole genome shotgun (WGS) entry which is preliminary data.</text>
</comment>
<dbReference type="PANTHER" id="PTHR13194">
    <property type="entry name" value="COMPLEX I INTERMEDIATE-ASSOCIATED PROTEIN 30"/>
    <property type="match status" value="1"/>
</dbReference>
<dbReference type="Pfam" id="PF08547">
    <property type="entry name" value="CIA30"/>
    <property type="match status" value="1"/>
</dbReference>
<dbReference type="PATRIC" id="fig|1544798.3.peg.303"/>
<dbReference type="PANTHER" id="PTHR13194:SF19">
    <property type="entry name" value="NAD(P)-BINDING ROSSMANN-FOLD SUPERFAMILY PROTEIN"/>
    <property type="match status" value="1"/>
</dbReference>
<feature type="domain" description="NADH:ubiquinone oxidoreductase intermediate-associated protein 30" evidence="2">
    <location>
        <begin position="7"/>
        <end position="157"/>
    </location>
</feature>
<evidence type="ECO:0000256" key="1">
    <source>
        <dbReference type="ARBA" id="ARBA00007884"/>
    </source>
</evidence>
<reference evidence="3 4" key="1">
    <citation type="submission" date="2014-09" db="EMBL/GenBank/DDBJ databases">
        <title>Draft Genome Sequence of Draconibacterium sp. JN14CK-3.</title>
        <authorList>
            <person name="Dong C."/>
            <person name="Lai Q."/>
            <person name="Shao Z."/>
        </authorList>
    </citation>
    <scope>NUCLEOTIDE SEQUENCE [LARGE SCALE GENOMIC DNA]</scope>
    <source>
        <strain evidence="3 4">JN14CK-3</strain>
    </source>
</reference>
<dbReference type="InterPro" id="IPR039131">
    <property type="entry name" value="NDUFAF1"/>
</dbReference>
<sequence length="165" mass="18923">MNTEVLYDFTKTATLDGWYTVNDDVMGGRSTCSFEIDPQGNAVFQGQVSLENNGGFSSVHYRFPAIETTGYNFLSLRVKGDGKRYQVRIKNWADDYYSYIAYFSTNGDWQDIKVPLRDMYPSFRGRTLDMPNFAGGKIEEFALLIGNKKEEAFRLTIDKIELLKE</sequence>
<accession>A0A0D8JBF5</accession>
<dbReference type="OrthoDB" id="442188at2"/>
<dbReference type="Proteomes" id="UP000032544">
    <property type="component" value="Unassembled WGS sequence"/>
</dbReference>
<dbReference type="SUPFAM" id="SSF49785">
    <property type="entry name" value="Galactose-binding domain-like"/>
    <property type="match status" value="1"/>
</dbReference>
<dbReference type="STRING" id="1544798.LH29_01475"/>
<proteinExistence type="inferred from homology"/>
<gene>
    <name evidence="3" type="ORF">LH29_01475</name>
</gene>
<dbReference type="AlphaFoldDB" id="A0A0D8JBF5"/>
<evidence type="ECO:0000259" key="2">
    <source>
        <dbReference type="Pfam" id="PF08547"/>
    </source>
</evidence>
<keyword evidence="3" id="KW-0830">Ubiquinone</keyword>
<protein>
    <submittedName>
        <fullName evidence="3">NADH:ubiquinone oxidoreductase</fullName>
    </submittedName>
</protein>
<dbReference type="Gene3D" id="2.60.120.430">
    <property type="entry name" value="Galactose-binding lectin"/>
    <property type="match status" value="1"/>
</dbReference>